<feature type="signal peptide" evidence="2">
    <location>
        <begin position="1"/>
        <end position="22"/>
    </location>
</feature>
<dbReference type="PANTHER" id="PTHR10900:SF77">
    <property type="entry name" value="FI19380P1"/>
    <property type="match status" value="1"/>
</dbReference>
<dbReference type="SMART" id="SM00554">
    <property type="entry name" value="FAS1"/>
    <property type="match status" value="1"/>
</dbReference>
<dbReference type="Gene3D" id="2.30.180.10">
    <property type="entry name" value="FAS1 domain"/>
    <property type="match status" value="1"/>
</dbReference>
<keyword evidence="5" id="KW-1185">Reference proteome</keyword>
<name>A0ABT8DIF4_9FLAO</name>
<dbReference type="PROSITE" id="PS51257">
    <property type="entry name" value="PROKAR_LIPOPROTEIN"/>
    <property type="match status" value="1"/>
</dbReference>
<dbReference type="InterPro" id="IPR050904">
    <property type="entry name" value="Adhesion/Biosynth-related"/>
</dbReference>
<organism evidence="4 5">
    <name type="scientific">Aequorivita aurantiaca</name>
    <dbReference type="NCBI Taxonomy" id="3053356"/>
    <lineage>
        <taxon>Bacteria</taxon>
        <taxon>Pseudomonadati</taxon>
        <taxon>Bacteroidota</taxon>
        <taxon>Flavobacteriia</taxon>
        <taxon>Flavobacteriales</taxon>
        <taxon>Flavobacteriaceae</taxon>
        <taxon>Aequorivita</taxon>
    </lineage>
</organism>
<protein>
    <submittedName>
        <fullName evidence="4">Fasciclin domain-containing protein</fullName>
    </submittedName>
</protein>
<dbReference type="RefSeq" id="WP_290254674.1">
    <property type="nucleotide sequence ID" value="NZ_JAUGQQ010000005.1"/>
</dbReference>
<dbReference type="Pfam" id="PF02469">
    <property type="entry name" value="Fasciclin"/>
    <property type="match status" value="1"/>
</dbReference>
<dbReference type="PROSITE" id="PS50213">
    <property type="entry name" value="FAS1"/>
    <property type="match status" value="1"/>
</dbReference>
<evidence type="ECO:0000256" key="1">
    <source>
        <dbReference type="SAM" id="MobiDB-lite"/>
    </source>
</evidence>
<feature type="compositionally biased region" description="Basic and acidic residues" evidence="1">
    <location>
        <begin position="28"/>
        <end position="42"/>
    </location>
</feature>
<dbReference type="SUPFAM" id="SSF82153">
    <property type="entry name" value="FAS1 domain"/>
    <property type="match status" value="1"/>
</dbReference>
<comment type="caution">
    <text evidence="4">The sequence shown here is derived from an EMBL/GenBank/DDBJ whole genome shotgun (WGS) entry which is preliminary data.</text>
</comment>
<keyword evidence="2" id="KW-0732">Signal</keyword>
<feature type="domain" description="FAS1" evidence="3">
    <location>
        <begin position="60"/>
        <end position="204"/>
    </location>
</feature>
<accession>A0ABT8DIF4</accession>
<dbReference type="InterPro" id="IPR000782">
    <property type="entry name" value="FAS1_domain"/>
</dbReference>
<evidence type="ECO:0000259" key="3">
    <source>
        <dbReference type="PROSITE" id="PS50213"/>
    </source>
</evidence>
<dbReference type="PANTHER" id="PTHR10900">
    <property type="entry name" value="PERIOSTIN-RELATED"/>
    <property type="match status" value="1"/>
</dbReference>
<evidence type="ECO:0000313" key="5">
    <source>
        <dbReference type="Proteomes" id="UP001244787"/>
    </source>
</evidence>
<proteinExistence type="predicted"/>
<dbReference type="InterPro" id="IPR036378">
    <property type="entry name" value="FAS1_dom_sf"/>
</dbReference>
<sequence length="207" mass="22459">MPKTISFLILLFLILTTFSCKNDTLESAESKIETTAEPESKAPVKRAPKKDLTAEDIAIIKSVMSRIMTEPQLKKYASYLVTAEMGTMLSEEKGPFTIFAPTNLALGTLSGDRARFFASPENKPKLEEMLKSYIVPEKIDTEALLKTIAKNGRAKLKTIDGQTLIATKSGEEIIISNGMGTSVKVIKGGIEASNGVVYVVDGLLPTN</sequence>
<feature type="region of interest" description="Disordered" evidence="1">
    <location>
        <begin position="28"/>
        <end position="47"/>
    </location>
</feature>
<gene>
    <name evidence="4" type="ORF">QRD02_09325</name>
</gene>
<reference evidence="4 5" key="1">
    <citation type="submission" date="2023-06" db="EMBL/GenBank/DDBJ databases">
        <authorList>
            <person name="Ye Y.-Q."/>
            <person name="Du Z.-J."/>
        </authorList>
    </citation>
    <scope>NUCLEOTIDE SEQUENCE [LARGE SCALE GENOMIC DNA]</scope>
    <source>
        <strain evidence="4 5">SDUM287046</strain>
    </source>
</reference>
<evidence type="ECO:0000256" key="2">
    <source>
        <dbReference type="SAM" id="SignalP"/>
    </source>
</evidence>
<feature type="chain" id="PRO_5046823614" evidence="2">
    <location>
        <begin position="23"/>
        <end position="207"/>
    </location>
</feature>
<dbReference type="EMBL" id="JAUGQQ010000005">
    <property type="protein sequence ID" value="MDN3724584.1"/>
    <property type="molecule type" value="Genomic_DNA"/>
</dbReference>
<dbReference type="Proteomes" id="UP001244787">
    <property type="component" value="Unassembled WGS sequence"/>
</dbReference>
<evidence type="ECO:0000313" key="4">
    <source>
        <dbReference type="EMBL" id="MDN3724584.1"/>
    </source>
</evidence>